<organism evidence="3 4">
    <name type="scientific">Pseudonocardia oceani</name>
    <dbReference type="NCBI Taxonomy" id="2792013"/>
    <lineage>
        <taxon>Bacteria</taxon>
        <taxon>Bacillati</taxon>
        <taxon>Actinomycetota</taxon>
        <taxon>Actinomycetes</taxon>
        <taxon>Pseudonocardiales</taxon>
        <taxon>Pseudonocardiaceae</taxon>
        <taxon>Pseudonocardia</taxon>
    </lineage>
</organism>
<keyword evidence="4" id="KW-1185">Reference proteome</keyword>
<name>A0ABS6U915_9PSEU</name>
<dbReference type="Pfam" id="PF13472">
    <property type="entry name" value="Lipase_GDSL_2"/>
    <property type="match status" value="1"/>
</dbReference>
<dbReference type="RefSeq" id="WP_218590000.1">
    <property type="nucleotide sequence ID" value="NZ_JADQDE010000458.1"/>
</dbReference>
<evidence type="ECO:0000313" key="4">
    <source>
        <dbReference type="Proteomes" id="UP000694300"/>
    </source>
</evidence>
<gene>
    <name evidence="3" type="ORF">I4I82_13550</name>
</gene>
<keyword evidence="1" id="KW-0732">Signal</keyword>
<evidence type="ECO:0000313" key="3">
    <source>
        <dbReference type="EMBL" id="MBW0128702.1"/>
    </source>
</evidence>
<feature type="domain" description="SGNH hydrolase-type esterase" evidence="2">
    <location>
        <begin position="255"/>
        <end position="453"/>
    </location>
</feature>
<dbReference type="PANTHER" id="PTHR43784:SF2">
    <property type="entry name" value="GDSL-LIKE LIPASE_ACYLHYDROLASE, PUTATIVE (AFU_ORTHOLOGUE AFUA_2G00820)-RELATED"/>
    <property type="match status" value="1"/>
</dbReference>
<comment type="caution">
    <text evidence="3">The sequence shown here is derived from an EMBL/GenBank/DDBJ whole genome shotgun (WGS) entry which is preliminary data.</text>
</comment>
<protein>
    <recommendedName>
        <fullName evidence="2">SGNH hydrolase-type esterase domain-containing protein</fullName>
    </recommendedName>
</protein>
<dbReference type="InterPro" id="IPR053140">
    <property type="entry name" value="GDSL_Rv0518-like"/>
</dbReference>
<feature type="chain" id="PRO_5047448699" description="SGNH hydrolase-type esterase domain-containing protein" evidence="1">
    <location>
        <begin position="34"/>
        <end position="469"/>
    </location>
</feature>
<accession>A0ABS6U915</accession>
<dbReference type="Proteomes" id="UP000694300">
    <property type="component" value="Unassembled WGS sequence"/>
</dbReference>
<dbReference type="EMBL" id="JADQDF010000001">
    <property type="protein sequence ID" value="MBW0128702.1"/>
    <property type="molecule type" value="Genomic_DNA"/>
</dbReference>
<dbReference type="PANTHER" id="PTHR43784">
    <property type="entry name" value="GDSL-LIKE LIPASE/ACYLHYDROLASE, PUTATIVE (AFU_ORTHOLOGUE AFUA_2G00820)-RELATED"/>
    <property type="match status" value="1"/>
</dbReference>
<proteinExistence type="predicted"/>
<evidence type="ECO:0000256" key="1">
    <source>
        <dbReference type="SAM" id="SignalP"/>
    </source>
</evidence>
<reference evidence="3 4" key="1">
    <citation type="submission" date="2020-11" db="EMBL/GenBank/DDBJ databases">
        <title>Pseudonocardia abyssalis sp. nov. and Pseudonocardia oceani sp. nov., description and phylogenomic analysis of two novel actinomycetes isolated from the deep Southern Ocean.</title>
        <authorList>
            <person name="Parra J."/>
        </authorList>
    </citation>
    <scope>NUCLEOTIDE SEQUENCE [LARGE SCALE GENOMIC DNA]</scope>
    <source>
        <strain evidence="4">KRD185</strain>
    </source>
</reference>
<sequence length="469" mass="48782">MSSARHRIRGLTRTARAGVVVAGALAVAAAALAAPQAASASPEDGDDGTWVSAWSAAPQGPSTLGDFGVETFSGANQVTAVQDLVPPPTTFSDETIRQVLYLHHGGSALRVQLSNEFGGTPTTLPSVTVGVRDGDSGASVVEGTQRTVTFGGEPGVTIPAGENVLSDAVDLTTEAFDHLVLSIFVPAGNGAATVHGSSMQTWFTASGDETTAAGDGAFAERGIVLDRFTSTFTTASYYATGVHVEGEEGDGTLVAFGDSITDGFLSDGNTDTRYPDVLARRLKDDPDTAHLSVTAQAISGGRVTGPGIGPSGLDRLEAQALDQPNLAGVIFLQGLNDLGTAVLQDLPATADDLKTAYREIAERVHARGVPIYIGTLTPAGNLLRPAPYGVYSTPQAVAARNEVNAWLRGEGAQYFDGVIDFDAAIRDRIIPDWIDLRYDALDNLHPNTTGYEVMGRSIPQEFLDAIAAG</sequence>
<dbReference type="InterPro" id="IPR013830">
    <property type="entry name" value="SGNH_hydro"/>
</dbReference>
<evidence type="ECO:0000259" key="2">
    <source>
        <dbReference type="Pfam" id="PF13472"/>
    </source>
</evidence>
<feature type="signal peptide" evidence="1">
    <location>
        <begin position="1"/>
        <end position="33"/>
    </location>
</feature>